<keyword evidence="2" id="KW-0328">Glycosyltransferase</keyword>
<evidence type="ECO:0000313" key="3">
    <source>
        <dbReference type="Proteomes" id="UP000824334"/>
    </source>
</evidence>
<evidence type="ECO:0000259" key="1">
    <source>
        <dbReference type="Pfam" id="PF13439"/>
    </source>
</evidence>
<feature type="domain" description="Glycosyltransferase subfamily 4-like N-terminal" evidence="1">
    <location>
        <begin position="16"/>
        <end position="209"/>
    </location>
</feature>
<proteinExistence type="predicted"/>
<keyword evidence="3" id="KW-1185">Reference proteome</keyword>
<dbReference type="Pfam" id="PF13692">
    <property type="entry name" value="Glyco_trans_1_4"/>
    <property type="match status" value="1"/>
</dbReference>
<dbReference type="PANTHER" id="PTHR12526:SF630">
    <property type="entry name" value="GLYCOSYLTRANSFERASE"/>
    <property type="match status" value="1"/>
</dbReference>
<dbReference type="GO" id="GO:0016757">
    <property type="term" value="F:glycosyltransferase activity"/>
    <property type="evidence" value="ECO:0007669"/>
    <property type="project" value="UniProtKB-KW"/>
</dbReference>
<dbReference type="GeneID" id="94375366"/>
<dbReference type="Proteomes" id="UP000824334">
    <property type="component" value="Chromosome"/>
</dbReference>
<dbReference type="EMBL" id="CP080034">
    <property type="protein sequence ID" value="QYC12019.1"/>
    <property type="molecule type" value="Genomic_DNA"/>
</dbReference>
<evidence type="ECO:0000313" key="2">
    <source>
        <dbReference type="EMBL" id="QYC12019.1"/>
    </source>
</evidence>
<dbReference type="EC" id="2.4.-.-" evidence="2"/>
<dbReference type="RefSeq" id="WP_219354470.1">
    <property type="nucleotide sequence ID" value="NZ_CP080034.1"/>
</dbReference>
<sequence>MRVLLVNTLYPPDNEGGAERSVAQLAHGLAVAGVDVMVLALKADGTAGIERKGAETVWRAPMRNLYWPYDGAARSAVLRRGWHAIEAFGRTMDGAVAEVIRQAQPDLVHAQVTTGFGTSVTRAARSAGRPVVQTVRDYSLMCARAAMFRQGRRCGRRCDDCVLLTTNKKRASQRAQAWVAVSASLAGAHEAQAYFKGVPGRVIGNAVTTVKASPRPGFDQAPELVFGFIGRIEPEKGVEILLQAAMRLGHGWRLKIAGRGAAAYVADLKQRFDEPRIDWLGQVEAEGFYRSVDVVVTPAQWGEPFGRSAAEAVAQGRGLIVSHIGGLPEAAGDAPFVMQVDPGDVAGLAEAMQRALDGREDWRFGAMINSRTPPRWTEAAVIEAHLALYREVLTRASRTAADSSQL</sequence>
<organism evidence="2 3">
    <name type="scientific">Brevundimonas nasdae</name>
    <dbReference type="NCBI Taxonomy" id="172043"/>
    <lineage>
        <taxon>Bacteria</taxon>
        <taxon>Pseudomonadati</taxon>
        <taxon>Pseudomonadota</taxon>
        <taxon>Alphaproteobacteria</taxon>
        <taxon>Caulobacterales</taxon>
        <taxon>Caulobacteraceae</taxon>
        <taxon>Brevundimonas</taxon>
    </lineage>
</organism>
<reference evidence="2 3" key="1">
    <citation type="submission" date="2021-07" db="EMBL/GenBank/DDBJ databases">
        <title>Isolation and characterization of bacteria from a gold mining with a capacity of golden bioaccumulation.</title>
        <authorList>
            <person name="Yang X.J."/>
        </authorList>
    </citation>
    <scope>NUCLEOTIDE SEQUENCE [LARGE SCALE GENOMIC DNA]</scope>
    <source>
        <strain evidence="2 3">Au29</strain>
    </source>
</reference>
<dbReference type="InterPro" id="IPR028098">
    <property type="entry name" value="Glyco_trans_4-like_N"/>
</dbReference>
<accession>A0ABX8TLW7</accession>
<name>A0ABX8TLW7_9CAUL</name>
<keyword evidence="2" id="KW-0808">Transferase</keyword>
<dbReference type="Pfam" id="PF13439">
    <property type="entry name" value="Glyco_transf_4"/>
    <property type="match status" value="1"/>
</dbReference>
<gene>
    <name evidence="2" type="ORF">KWG56_08815</name>
</gene>
<protein>
    <submittedName>
        <fullName evidence="2">Glycosyltransferase</fullName>
        <ecNumber evidence="2">2.4.-.-</ecNumber>
    </submittedName>
</protein>
<dbReference type="PANTHER" id="PTHR12526">
    <property type="entry name" value="GLYCOSYLTRANSFERASE"/>
    <property type="match status" value="1"/>
</dbReference>